<dbReference type="InterPro" id="IPR029021">
    <property type="entry name" value="Prot-tyrosine_phosphatase-like"/>
</dbReference>
<keyword evidence="3" id="KW-0132">Cell division</keyword>
<dbReference type="PROSITE" id="PS00383">
    <property type="entry name" value="TYR_PHOSPHATASE_1"/>
    <property type="match status" value="1"/>
</dbReference>
<dbReference type="PROSITE" id="PS50056">
    <property type="entry name" value="TYR_PHOSPHATASE_2"/>
    <property type="match status" value="1"/>
</dbReference>
<dbReference type="InParanoid" id="D8RE91"/>
<dbReference type="InterPro" id="IPR016130">
    <property type="entry name" value="Tyr_Pase_AS"/>
</dbReference>
<dbReference type="Proteomes" id="UP000001514">
    <property type="component" value="Unassembled WGS sequence"/>
</dbReference>
<dbReference type="SMART" id="SM00404">
    <property type="entry name" value="PTPc_motif"/>
    <property type="match status" value="1"/>
</dbReference>
<dbReference type="InterPro" id="IPR044506">
    <property type="entry name" value="CDC14_C"/>
</dbReference>
<dbReference type="InterPro" id="IPR000387">
    <property type="entry name" value="Tyr_Pase_dom"/>
</dbReference>
<dbReference type="SMART" id="SM00195">
    <property type="entry name" value="DSPc"/>
    <property type="match status" value="1"/>
</dbReference>
<evidence type="ECO:0000256" key="6">
    <source>
        <dbReference type="ARBA" id="ARBA00023306"/>
    </source>
</evidence>
<evidence type="ECO:0000259" key="7">
    <source>
        <dbReference type="PROSITE" id="PS50054"/>
    </source>
</evidence>
<dbReference type="CDD" id="cd14499">
    <property type="entry name" value="CDC14_C"/>
    <property type="match status" value="1"/>
</dbReference>
<dbReference type="KEGG" id="smo:SELMODRAFT_91859"/>
<dbReference type="PROSITE" id="PS50054">
    <property type="entry name" value="TYR_PHOSPHATASE_DUAL"/>
    <property type="match status" value="1"/>
</dbReference>
<feature type="domain" description="Tyrosine-protein phosphatase" evidence="7">
    <location>
        <begin position="183"/>
        <end position="341"/>
    </location>
</feature>
<dbReference type="InterPro" id="IPR003595">
    <property type="entry name" value="Tyr_Pase_cat"/>
</dbReference>
<keyword evidence="10" id="KW-1185">Reference proteome</keyword>
<sequence length="341" mass="39222">MVYKEQQHDRSGVCEVIKGKVYFAALQRPDDLKGSWLPRPALCFSVDNELIYEPFFQDFGPLNMACTYRFCWKLHGLLQDARAHGRCVCFCTSIETKTKSNAAVLLGAYLVLFESWEPDAAYSPLALFEPYFPFRDPTCGISTYHLTVLDCIQAVAKGKKVGWIDFSTFNLEEYEYFEQVENGDLNWIVPNKLVAFSGPAPRRSQMYGYRSLVPEDYIEYFKRVGVVAVVRLNKRLYDRRRFTDHGINHYDLYFPDGSCPPERIVQRFMEIVEETAGAIAVHCKAGLGRTGVLIGCYIMKHFRFTCNEVLGYLRLTRPGSVIGPQQHFLRDMQARMWKAVS</sequence>
<dbReference type="STRING" id="88036.D8RE91"/>
<dbReference type="GO" id="GO:0004725">
    <property type="term" value="F:protein tyrosine phosphatase activity"/>
    <property type="evidence" value="ECO:0000318"/>
    <property type="project" value="GO_Central"/>
</dbReference>
<accession>D8RE91</accession>
<evidence type="ECO:0000256" key="1">
    <source>
        <dbReference type="ARBA" id="ARBA00007315"/>
    </source>
</evidence>
<evidence type="ECO:0000256" key="5">
    <source>
        <dbReference type="ARBA" id="ARBA00022912"/>
    </source>
</evidence>
<dbReference type="OMA" id="WVSPKFI"/>
<proteinExistence type="inferred from homology"/>
<dbReference type="GO" id="GO:0051301">
    <property type="term" value="P:cell division"/>
    <property type="evidence" value="ECO:0007669"/>
    <property type="project" value="UniProtKB-KW"/>
</dbReference>
<evidence type="ECO:0000256" key="4">
    <source>
        <dbReference type="ARBA" id="ARBA00022801"/>
    </source>
</evidence>
<dbReference type="GO" id="GO:0032467">
    <property type="term" value="P:positive regulation of cytokinesis"/>
    <property type="evidence" value="ECO:0000318"/>
    <property type="project" value="GO_Central"/>
</dbReference>
<reference evidence="9 10" key="1">
    <citation type="journal article" date="2011" name="Science">
        <title>The Selaginella genome identifies genetic changes associated with the evolution of vascular plants.</title>
        <authorList>
            <person name="Banks J.A."/>
            <person name="Nishiyama T."/>
            <person name="Hasebe M."/>
            <person name="Bowman J.L."/>
            <person name="Gribskov M."/>
            <person name="dePamphilis C."/>
            <person name="Albert V.A."/>
            <person name="Aono N."/>
            <person name="Aoyama T."/>
            <person name="Ambrose B.A."/>
            <person name="Ashton N.W."/>
            <person name="Axtell M.J."/>
            <person name="Barker E."/>
            <person name="Barker M.S."/>
            <person name="Bennetzen J.L."/>
            <person name="Bonawitz N.D."/>
            <person name="Chapple C."/>
            <person name="Cheng C."/>
            <person name="Correa L.G."/>
            <person name="Dacre M."/>
            <person name="DeBarry J."/>
            <person name="Dreyer I."/>
            <person name="Elias M."/>
            <person name="Engstrom E.M."/>
            <person name="Estelle M."/>
            <person name="Feng L."/>
            <person name="Finet C."/>
            <person name="Floyd S.K."/>
            <person name="Frommer W.B."/>
            <person name="Fujita T."/>
            <person name="Gramzow L."/>
            <person name="Gutensohn M."/>
            <person name="Harholt J."/>
            <person name="Hattori M."/>
            <person name="Heyl A."/>
            <person name="Hirai T."/>
            <person name="Hiwatashi Y."/>
            <person name="Ishikawa M."/>
            <person name="Iwata M."/>
            <person name="Karol K.G."/>
            <person name="Koehler B."/>
            <person name="Kolukisaoglu U."/>
            <person name="Kubo M."/>
            <person name="Kurata T."/>
            <person name="Lalonde S."/>
            <person name="Li K."/>
            <person name="Li Y."/>
            <person name="Litt A."/>
            <person name="Lyons E."/>
            <person name="Manning G."/>
            <person name="Maruyama T."/>
            <person name="Michael T.P."/>
            <person name="Mikami K."/>
            <person name="Miyazaki S."/>
            <person name="Morinaga S."/>
            <person name="Murata T."/>
            <person name="Mueller-Roeber B."/>
            <person name="Nelson D.R."/>
            <person name="Obara M."/>
            <person name="Oguri Y."/>
            <person name="Olmstead R.G."/>
            <person name="Onodera N."/>
            <person name="Petersen B.L."/>
            <person name="Pils B."/>
            <person name="Prigge M."/>
            <person name="Rensing S.A."/>
            <person name="Riano-Pachon D.M."/>
            <person name="Roberts A.W."/>
            <person name="Sato Y."/>
            <person name="Scheller H.V."/>
            <person name="Schulz B."/>
            <person name="Schulz C."/>
            <person name="Shakirov E.V."/>
            <person name="Shibagaki N."/>
            <person name="Shinohara N."/>
            <person name="Shippen D.E."/>
            <person name="Soerensen I."/>
            <person name="Sotooka R."/>
            <person name="Sugimoto N."/>
            <person name="Sugita M."/>
            <person name="Sumikawa N."/>
            <person name="Tanurdzic M."/>
            <person name="Theissen G."/>
            <person name="Ulvskov P."/>
            <person name="Wakazuki S."/>
            <person name="Weng J.K."/>
            <person name="Willats W.W."/>
            <person name="Wipf D."/>
            <person name="Wolf P.G."/>
            <person name="Yang L."/>
            <person name="Zimmer A.D."/>
            <person name="Zhu Q."/>
            <person name="Mitros T."/>
            <person name="Hellsten U."/>
            <person name="Loque D."/>
            <person name="Otillar R."/>
            <person name="Salamov A."/>
            <person name="Schmutz J."/>
            <person name="Shapiro H."/>
            <person name="Lindquist E."/>
            <person name="Lucas S."/>
            <person name="Rokhsar D."/>
            <person name="Grigoriev I.V."/>
        </authorList>
    </citation>
    <scope>NUCLEOTIDE SEQUENCE [LARGE SCALE GENOMIC DNA]</scope>
</reference>
<evidence type="ECO:0000259" key="8">
    <source>
        <dbReference type="PROSITE" id="PS50056"/>
    </source>
</evidence>
<dbReference type="InterPro" id="IPR050561">
    <property type="entry name" value="PTP"/>
</dbReference>
<dbReference type="EC" id="3.1.3.48" evidence="2"/>
<evidence type="ECO:0000313" key="10">
    <source>
        <dbReference type="Proteomes" id="UP000001514"/>
    </source>
</evidence>
<dbReference type="HOGENOM" id="CLU_017787_0_2_1"/>
<evidence type="ECO:0000256" key="3">
    <source>
        <dbReference type="ARBA" id="ARBA00022618"/>
    </source>
</evidence>
<dbReference type="EMBL" id="GL377577">
    <property type="protein sequence ID" value="EFJ29399.1"/>
    <property type="molecule type" value="Genomic_DNA"/>
</dbReference>
<evidence type="ECO:0000313" key="9">
    <source>
        <dbReference type="EMBL" id="EFJ29399.1"/>
    </source>
</evidence>
<keyword evidence="4" id="KW-0378">Hydrolase</keyword>
<dbReference type="AlphaFoldDB" id="D8RE91"/>
<dbReference type="Pfam" id="PF14671">
    <property type="entry name" value="DSPn"/>
    <property type="match status" value="1"/>
</dbReference>
<gene>
    <name evidence="9" type="ORF">SELMODRAFT_91859</name>
</gene>
<name>D8RE91_SELML</name>
<dbReference type="InterPro" id="IPR029260">
    <property type="entry name" value="DSPn"/>
</dbReference>
<dbReference type="eggNOG" id="KOG1720">
    <property type="taxonomic scope" value="Eukaryota"/>
</dbReference>
<protein>
    <recommendedName>
        <fullName evidence="2">protein-tyrosine-phosphatase</fullName>
        <ecNumber evidence="2">3.1.3.48</ecNumber>
    </recommendedName>
</protein>
<organism evidence="10">
    <name type="scientific">Selaginella moellendorffii</name>
    <name type="common">Spikemoss</name>
    <dbReference type="NCBI Taxonomy" id="88036"/>
    <lineage>
        <taxon>Eukaryota</taxon>
        <taxon>Viridiplantae</taxon>
        <taxon>Streptophyta</taxon>
        <taxon>Embryophyta</taxon>
        <taxon>Tracheophyta</taxon>
        <taxon>Lycopodiopsida</taxon>
        <taxon>Selaginellales</taxon>
        <taxon>Selaginellaceae</taxon>
        <taxon>Selaginella</taxon>
    </lineage>
</organism>
<keyword evidence="6" id="KW-0131">Cell cycle</keyword>
<dbReference type="Pfam" id="PF00782">
    <property type="entry name" value="DSPc"/>
    <property type="match status" value="1"/>
</dbReference>
<dbReference type="CDD" id="cd17657">
    <property type="entry name" value="CDC14_N"/>
    <property type="match status" value="1"/>
</dbReference>
<keyword evidence="5" id="KW-0904">Protein phosphatase</keyword>
<dbReference type="GO" id="GO:0005737">
    <property type="term" value="C:cytoplasm"/>
    <property type="evidence" value="ECO:0000318"/>
    <property type="project" value="GO_Central"/>
</dbReference>
<dbReference type="SUPFAM" id="SSF52799">
    <property type="entry name" value="(Phosphotyrosine protein) phosphatases II"/>
    <property type="match status" value="2"/>
</dbReference>
<comment type="similarity">
    <text evidence="1">Belongs to the protein-tyrosine phosphatase family. Non-receptor class CDC14 subfamily.</text>
</comment>
<dbReference type="Gramene" id="EFJ29399">
    <property type="protein sequence ID" value="EFJ29399"/>
    <property type="gene ID" value="SELMODRAFT_91859"/>
</dbReference>
<dbReference type="InterPro" id="IPR000340">
    <property type="entry name" value="Dual-sp_phosphatase_cat-dom"/>
</dbReference>
<dbReference type="FunFam" id="3.90.190.10:FF:000006">
    <property type="entry name" value="Dual specificity protein phosphatase CDC14B"/>
    <property type="match status" value="1"/>
</dbReference>
<dbReference type="GO" id="GO:0007096">
    <property type="term" value="P:regulation of exit from mitosis"/>
    <property type="evidence" value="ECO:0000318"/>
    <property type="project" value="GO_Central"/>
</dbReference>
<dbReference type="Gene3D" id="3.90.190.10">
    <property type="entry name" value="Protein tyrosine phosphatase superfamily"/>
    <property type="match status" value="2"/>
</dbReference>
<dbReference type="PANTHER" id="PTHR23339">
    <property type="entry name" value="TYROSINE SPECIFIC PROTEIN PHOSPHATASE AND DUAL SPECIFICITY PROTEIN PHOSPHATASE"/>
    <property type="match status" value="1"/>
</dbReference>
<dbReference type="OrthoDB" id="266663at2759"/>
<dbReference type="GO" id="GO:0000226">
    <property type="term" value="P:microtubule cytoskeleton organization"/>
    <property type="evidence" value="ECO:0000318"/>
    <property type="project" value="GO_Central"/>
</dbReference>
<feature type="domain" description="Tyrosine specific protein phosphatases" evidence="8">
    <location>
        <begin position="266"/>
        <end position="328"/>
    </location>
</feature>
<evidence type="ECO:0000256" key="2">
    <source>
        <dbReference type="ARBA" id="ARBA00013064"/>
    </source>
</evidence>
<dbReference type="InterPro" id="IPR020422">
    <property type="entry name" value="TYR_PHOSPHATASE_DUAL_dom"/>
</dbReference>